<organism evidence="2">
    <name type="scientific">Ixodes ricinus</name>
    <name type="common">Common tick</name>
    <name type="synonym">Acarus ricinus</name>
    <dbReference type="NCBI Taxonomy" id="34613"/>
    <lineage>
        <taxon>Eukaryota</taxon>
        <taxon>Metazoa</taxon>
        <taxon>Ecdysozoa</taxon>
        <taxon>Arthropoda</taxon>
        <taxon>Chelicerata</taxon>
        <taxon>Arachnida</taxon>
        <taxon>Acari</taxon>
        <taxon>Parasitiformes</taxon>
        <taxon>Ixodida</taxon>
        <taxon>Ixodoidea</taxon>
        <taxon>Ixodidae</taxon>
        <taxon>Ixodinae</taxon>
        <taxon>Ixodes</taxon>
    </lineage>
</organism>
<dbReference type="AlphaFoldDB" id="A0A0K8RLM0"/>
<reference evidence="2" key="1">
    <citation type="submission" date="2012-12" db="EMBL/GenBank/DDBJ databases">
        <title>Identification and characterization of a phenylalanine ammonia-lyase gene family in Isatis indigotica Fort.</title>
        <authorList>
            <person name="Liu Q."/>
            <person name="Chen J."/>
            <person name="Zhou X."/>
            <person name="Di P."/>
            <person name="Xiao Y."/>
            <person name="Xuan H."/>
            <person name="Zhang L."/>
            <person name="Chen W."/>
        </authorList>
    </citation>
    <scope>NUCLEOTIDE SEQUENCE</scope>
    <source>
        <tissue evidence="2">Salivary gland</tissue>
    </source>
</reference>
<keyword evidence="1" id="KW-0732">Signal</keyword>
<sequence length="81" mass="8370">MNAFIAALVSCLLLTTLVITVSSQPTETEDVSAAGPSTESKFCTDSKNCGPGECCEDSVSGGDMVTRTCKMCSSVPAVEKK</sequence>
<name>A0A0K8RLM0_IXORI</name>
<protein>
    <submittedName>
        <fullName evidence="2">Putative ixodegrin protein</fullName>
    </submittedName>
</protein>
<accession>A0A0K8RLM0</accession>
<dbReference type="EMBL" id="GADI01002374">
    <property type="protein sequence ID" value="JAA71434.1"/>
    <property type="molecule type" value="mRNA"/>
</dbReference>
<proteinExistence type="evidence at transcript level"/>
<evidence type="ECO:0000256" key="1">
    <source>
        <dbReference type="SAM" id="SignalP"/>
    </source>
</evidence>
<feature type="chain" id="PRO_5005518234" evidence="1">
    <location>
        <begin position="24"/>
        <end position="81"/>
    </location>
</feature>
<feature type="signal peptide" evidence="1">
    <location>
        <begin position="1"/>
        <end position="23"/>
    </location>
</feature>
<evidence type="ECO:0000313" key="2">
    <source>
        <dbReference type="EMBL" id="JAA71434.1"/>
    </source>
</evidence>